<dbReference type="InterPro" id="IPR045121">
    <property type="entry name" value="CoAse"/>
</dbReference>
<dbReference type="Pfam" id="PF00293">
    <property type="entry name" value="NUDIX"/>
    <property type="match status" value="1"/>
</dbReference>
<organism evidence="8 9">
    <name type="scientific">Saccharomycopsis crataegensis</name>
    <dbReference type="NCBI Taxonomy" id="43959"/>
    <lineage>
        <taxon>Eukaryota</taxon>
        <taxon>Fungi</taxon>
        <taxon>Dikarya</taxon>
        <taxon>Ascomycota</taxon>
        <taxon>Saccharomycotina</taxon>
        <taxon>Saccharomycetes</taxon>
        <taxon>Saccharomycopsidaceae</taxon>
        <taxon>Saccharomycopsis</taxon>
    </lineage>
</organism>
<keyword evidence="4" id="KW-0378">Hydrolase</keyword>
<evidence type="ECO:0000256" key="4">
    <source>
        <dbReference type="ARBA" id="ARBA00022801"/>
    </source>
</evidence>
<dbReference type="SUPFAM" id="SSF55811">
    <property type="entry name" value="Nudix"/>
    <property type="match status" value="1"/>
</dbReference>
<dbReference type="InterPro" id="IPR000086">
    <property type="entry name" value="NUDIX_hydrolase_dom"/>
</dbReference>
<sequence length="341" mass="38632">MSTEACFLPNVISYKPLYYHSNTKTTVWHKLPISRRSAVLVILFLGRCGELRVILTKRSRSLRNFSGHVSFPGGKADNGLESEWETSRREAFEEIGFPKSDEELSKLGLKLEKLNFLPCFVARTVLAVRPCVGILRTSSDELNILDKSLQFSLNPGESSSIFSVPLRDFFDQRKIKSVSKEANLKIELQEKSSEYLEKRAVNTSWAGIKWCLRSLIYPQSNHENEATWLADVDDLSSEDESSNAGAQNQQVRNVWGLTANILYELAQIAYKGQEYWDKKRNIGEEELLYSLSTSGGQLKDGKRSDFEVGIINGDKKTSFGDVLPKDEEKRLIEIYNNGSKI</sequence>
<dbReference type="GO" id="GO:0010945">
    <property type="term" value="F:coenzyme A diphosphatase activity"/>
    <property type="evidence" value="ECO:0007669"/>
    <property type="project" value="InterPro"/>
</dbReference>
<evidence type="ECO:0000259" key="7">
    <source>
        <dbReference type="PROSITE" id="PS51462"/>
    </source>
</evidence>
<gene>
    <name evidence="8" type="ORF">DASC09_012740</name>
</gene>
<reference evidence="8 9" key="1">
    <citation type="journal article" date="2023" name="Elife">
        <title>Identification of key yeast species and microbe-microbe interactions impacting larval growth of Drosophila in the wild.</title>
        <authorList>
            <person name="Mure A."/>
            <person name="Sugiura Y."/>
            <person name="Maeda R."/>
            <person name="Honda K."/>
            <person name="Sakurai N."/>
            <person name="Takahashi Y."/>
            <person name="Watada M."/>
            <person name="Katoh T."/>
            <person name="Gotoh A."/>
            <person name="Gotoh Y."/>
            <person name="Taniguchi I."/>
            <person name="Nakamura K."/>
            <person name="Hayashi T."/>
            <person name="Katayama T."/>
            <person name="Uemura T."/>
            <person name="Hattori Y."/>
        </authorList>
    </citation>
    <scope>NUCLEOTIDE SEQUENCE [LARGE SCALE GENOMIC DNA]</scope>
    <source>
        <strain evidence="8 9">SC-9</strain>
    </source>
</reference>
<dbReference type="Proteomes" id="UP001360560">
    <property type="component" value="Unassembled WGS sequence"/>
</dbReference>
<comment type="caution">
    <text evidence="8">The sequence shown here is derived from an EMBL/GenBank/DDBJ whole genome shotgun (WGS) entry which is preliminary data.</text>
</comment>
<dbReference type="InterPro" id="IPR015797">
    <property type="entry name" value="NUDIX_hydrolase-like_dom_sf"/>
</dbReference>
<keyword evidence="9" id="KW-1185">Reference proteome</keyword>
<dbReference type="Gene3D" id="3.90.79.10">
    <property type="entry name" value="Nucleoside Triphosphate Pyrophosphohydrolase"/>
    <property type="match status" value="1"/>
</dbReference>
<evidence type="ECO:0000313" key="8">
    <source>
        <dbReference type="EMBL" id="GMM33949.1"/>
    </source>
</evidence>
<dbReference type="AlphaFoldDB" id="A0AAV5QH04"/>
<dbReference type="PANTHER" id="PTHR12992:SF24">
    <property type="entry name" value="PEROXISOMAL COENZYME A DIPHOSPHATASE NUDT7"/>
    <property type="match status" value="1"/>
</dbReference>
<dbReference type="CDD" id="cd03426">
    <property type="entry name" value="NUDIX_CoAse_Nudt7"/>
    <property type="match status" value="1"/>
</dbReference>
<keyword evidence="3" id="KW-0479">Metal-binding</keyword>
<dbReference type="PROSITE" id="PS51462">
    <property type="entry name" value="NUDIX"/>
    <property type="match status" value="1"/>
</dbReference>
<dbReference type="GO" id="GO:0015938">
    <property type="term" value="P:coenzyme A catabolic process"/>
    <property type="evidence" value="ECO:0007669"/>
    <property type="project" value="TreeGrafter"/>
</dbReference>
<protein>
    <submittedName>
        <fullName evidence="8">8-oxo-dGTP diphosphatase</fullName>
    </submittedName>
</protein>
<dbReference type="GO" id="GO:0046872">
    <property type="term" value="F:metal ion binding"/>
    <property type="evidence" value="ECO:0007669"/>
    <property type="project" value="UniProtKB-KW"/>
</dbReference>
<accession>A0AAV5QH04</accession>
<comment type="cofactor">
    <cofactor evidence="1">
        <name>Mn(2+)</name>
        <dbReference type="ChEBI" id="CHEBI:29035"/>
    </cofactor>
</comment>
<dbReference type="EMBL" id="BTFZ01000002">
    <property type="protein sequence ID" value="GMM33949.1"/>
    <property type="molecule type" value="Genomic_DNA"/>
</dbReference>
<keyword evidence="5" id="KW-0460">Magnesium</keyword>
<evidence type="ECO:0000256" key="6">
    <source>
        <dbReference type="ARBA" id="ARBA00023211"/>
    </source>
</evidence>
<dbReference type="PANTHER" id="PTHR12992">
    <property type="entry name" value="NUDIX HYDROLASE"/>
    <property type="match status" value="1"/>
</dbReference>
<evidence type="ECO:0000256" key="2">
    <source>
        <dbReference type="ARBA" id="ARBA00001946"/>
    </source>
</evidence>
<comment type="cofactor">
    <cofactor evidence="2">
        <name>Mg(2+)</name>
        <dbReference type="ChEBI" id="CHEBI:18420"/>
    </cofactor>
</comment>
<evidence type="ECO:0000313" key="9">
    <source>
        <dbReference type="Proteomes" id="UP001360560"/>
    </source>
</evidence>
<dbReference type="RefSeq" id="XP_064850949.1">
    <property type="nucleotide sequence ID" value="XM_064994877.1"/>
</dbReference>
<keyword evidence="6" id="KW-0464">Manganese</keyword>
<evidence type="ECO:0000256" key="1">
    <source>
        <dbReference type="ARBA" id="ARBA00001936"/>
    </source>
</evidence>
<name>A0AAV5QH04_9ASCO</name>
<feature type="domain" description="Nudix hydrolase" evidence="7">
    <location>
        <begin position="34"/>
        <end position="190"/>
    </location>
</feature>
<proteinExistence type="predicted"/>
<evidence type="ECO:0000256" key="3">
    <source>
        <dbReference type="ARBA" id="ARBA00022723"/>
    </source>
</evidence>
<dbReference type="GeneID" id="90071928"/>
<evidence type="ECO:0000256" key="5">
    <source>
        <dbReference type="ARBA" id="ARBA00022842"/>
    </source>
</evidence>